<dbReference type="PANTHER" id="PTHR42051:SF1">
    <property type="entry name" value="MEIOTICALLY UP-REGULATED PROTEIN PB1A10.08"/>
    <property type="match status" value="1"/>
</dbReference>
<feature type="compositionally biased region" description="Low complexity" evidence="1">
    <location>
        <begin position="101"/>
        <end position="110"/>
    </location>
</feature>
<sequence>MLVPRSFRYNSAPPMHGFDEKVPRRSQKKTTPLIAEERPAKRPHSPVRARTEPPRAPTPPVNVPTAERTLSAGPQKMPTLQNRTKSGGRRKDSKHDPNALPPAVAALLAVTQIPRPRPNQFRKRPAPDRQISIDELVNEWKSEDALKLGYSSSPTLSMLLEDDDDDEEEQSTPQNETAEEEPLYTRSTSLESVPSLEDDNRSDMSSGSLPTPGSLRSRKSYSTLRKDKQRSLPASVECDSEHPLAPHPYEDDERDDGLLLTPRSSRPTTPKPKSSFKSNLTTSFKALKNALSSFSVSSIAPSQRSASSPMSDEMLWSHPFLFPRFSPEVRPAIEGTPNQAQRRYLNPLPLTFEEQEAPYQLALHAPFLTEPIEGAPTIQMQTYSRGRRKGSSKRSVGVDPQSEAGRALASASGVRQREPRENSDFLRVVVLEMNMRREGKLEYGRAKIWLPPRKVSPSPEYTQRVPKRWVGVSAY</sequence>
<evidence type="ECO:0000256" key="1">
    <source>
        <dbReference type="SAM" id="MobiDB-lite"/>
    </source>
</evidence>
<feature type="region of interest" description="Disordered" evidence="1">
    <location>
        <begin position="1"/>
        <end position="131"/>
    </location>
</feature>
<keyword evidence="3" id="KW-1185">Reference proteome</keyword>
<protein>
    <submittedName>
        <fullName evidence="2">Uncharacterized protein</fullName>
    </submittedName>
</protein>
<reference evidence="2" key="1">
    <citation type="submission" date="2023-04" db="EMBL/GenBank/DDBJ databases">
        <title>Black Yeasts Isolated from many extreme environments.</title>
        <authorList>
            <person name="Coleine C."/>
            <person name="Stajich J.E."/>
            <person name="Selbmann L."/>
        </authorList>
    </citation>
    <scope>NUCLEOTIDE SEQUENCE</scope>
    <source>
        <strain evidence="2">CCFEE 5312</strain>
    </source>
</reference>
<dbReference type="EMBL" id="JAWDJX010000045">
    <property type="protein sequence ID" value="KAK3048791.1"/>
    <property type="molecule type" value="Genomic_DNA"/>
</dbReference>
<evidence type="ECO:0000313" key="3">
    <source>
        <dbReference type="Proteomes" id="UP001271007"/>
    </source>
</evidence>
<organism evidence="2 3">
    <name type="scientific">Extremus antarcticus</name>
    <dbReference type="NCBI Taxonomy" id="702011"/>
    <lineage>
        <taxon>Eukaryota</taxon>
        <taxon>Fungi</taxon>
        <taxon>Dikarya</taxon>
        <taxon>Ascomycota</taxon>
        <taxon>Pezizomycotina</taxon>
        <taxon>Dothideomycetes</taxon>
        <taxon>Dothideomycetidae</taxon>
        <taxon>Mycosphaerellales</taxon>
        <taxon>Extremaceae</taxon>
        <taxon>Extremus</taxon>
    </lineage>
</organism>
<feature type="compositionally biased region" description="Acidic residues" evidence="1">
    <location>
        <begin position="160"/>
        <end position="170"/>
    </location>
</feature>
<proteinExistence type="predicted"/>
<accession>A0AAJ0DEV1</accession>
<dbReference type="InterPro" id="IPR034443">
    <property type="entry name" value="PB1A10.08"/>
</dbReference>
<feature type="region of interest" description="Disordered" evidence="1">
    <location>
        <begin position="383"/>
        <end position="417"/>
    </location>
</feature>
<name>A0AAJ0DEV1_9PEZI</name>
<feature type="compositionally biased region" description="Low complexity" evidence="1">
    <location>
        <begin position="258"/>
        <end position="275"/>
    </location>
</feature>
<feature type="region of interest" description="Disordered" evidence="1">
    <location>
        <begin position="144"/>
        <end position="279"/>
    </location>
</feature>
<gene>
    <name evidence="2" type="ORF">LTR09_009903</name>
</gene>
<dbReference type="Proteomes" id="UP001271007">
    <property type="component" value="Unassembled WGS sequence"/>
</dbReference>
<evidence type="ECO:0000313" key="2">
    <source>
        <dbReference type="EMBL" id="KAK3048791.1"/>
    </source>
</evidence>
<comment type="caution">
    <text evidence="2">The sequence shown here is derived from an EMBL/GenBank/DDBJ whole genome shotgun (WGS) entry which is preliminary data.</text>
</comment>
<dbReference type="AlphaFoldDB" id="A0AAJ0DEV1"/>
<dbReference type="PANTHER" id="PTHR42051">
    <property type="entry name" value="MEIOTICALLY UP-REGULATED PROTEIN PB1A10.08"/>
    <property type="match status" value="1"/>
</dbReference>